<evidence type="ECO:0000313" key="4">
    <source>
        <dbReference type="Proteomes" id="UP000244855"/>
    </source>
</evidence>
<protein>
    <recommendedName>
        <fullName evidence="5">Secreted protein</fullName>
    </recommendedName>
</protein>
<organism evidence="3 4">
    <name type="scientific">Periconia macrospinosa</name>
    <dbReference type="NCBI Taxonomy" id="97972"/>
    <lineage>
        <taxon>Eukaryota</taxon>
        <taxon>Fungi</taxon>
        <taxon>Dikarya</taxon>
        <taxon>Ascomycota</taxon>
        <taxon>Pezizomycotina</taxon>
        <taxon>Dothideomycetes</taxon>
        <taxon>Pleosporomycetidae</taxon>
        <taxon>Pleosporales</taxon>
        <taxon>Massarineae</taxon>
        <taxon>Periconiaceae</taxon>
        <taxon>Periconia</taxon>
    </lineage>
</organism>
<dbReference type="EMBL" id="KZ806412">
    <property type="protein sequence ID" value="PVH90332.1"/>
    <property type="molecule type" value="Genomic_DNA"/>
</dbReference>
<evidence type="ECO:0000256" key="2">
    <source>
        <dbReference type="SAM" id="SignalP"/>
    </source>
</evidence>
<gene>
    <name evidence="3" type="ORF">DM02DRAFT_43661</name>
</gene>
<dbReference type="Pfam" id="PF11807">
    <property type="entry name" value="UstYa"/>
    <property type="match status" value="1"/>
</dbReference>
<name>A0A2V1CX89_9PLEO</name>
<dbReference type="PANTHER" id="PTHR33365:SF7">
    <property type="entry name" value="TAT PATHWAY SIGNAL SEQUENCE"/>
    <property type="match status" value="1"/>
</dbReference>
<proteinExistence type="inferred from homology"/>
<accession>A0A2V1CX89</accession>
<feature type="chain" id="PRO_5015983083" description="Secreted protein" evidence="2">
    <location>
        <begin position="35"/>
        <end position="112"/>
    </location>
</feature>
<dbReference type="Proteomes" id="UP000244855">
    <property type="component" value="Unassembled WGS sequence"/>
</dbReference>
<feature type="signal peptide" evidence="2">
    <location>
        <begin position="1"/>
        <end position="34"/>
    </location>
</feature>
<evidence type="ECO:0000256" key="1">
    <source>
        <dbReference type="ARBA" id="ARBA00035112"/>
    </source>
</evidence>
<dbReference type="PANTHER" id="PTHR33365">
    <property type="entry name" value="YALI0B05434P"/>
    <property type="match status" value="1"/>
</dbReference>
<sequence>MYGQAAFRHPRQNERYPTHAAVLWCLCIGTLASSAHLKPDNPCDVQRHLDHCIETLRRNTMCRADASVDTFVWTDLHAQKPAMKSTGTRKCVEWNKLESWAFARKTVCDSTR</sequence>
<reference evidence="3 4" key="1">
    <citation type="journal article" date="2018" name="Sci. Rep.">
        <title>Comparative genomics provides insights into the lifestyle and reveals functional heterogeneity of dark septate endophytic fungi.</title>
        <authorList>
            <person name="Knapp D.G."/>
            <person name="Nemeth J.B."/>
            <person name="Barry K."/>
            <person name="Hainaut M."/>
            <person name="Henrissat B."/>
            <person name="Johnson J."/>
            <person name="Kuo A."/>
            <person name="Lim J.H.P."/>
            <person name="Lipzen A."/>
            <person name="Nolan M."/>
            <person name="Ohm R.A."/>
            <person name="Tamas L."/>
            <person name="Grigoriev I.V."/>
            <person name="Spatafora J.W."/>
            <person name="Nagy L.G."/>
            <person name="Kovacs G.M."/>
        </authorList>
    </citation>
    <scope>NUCLEOTIDE SEQUENCE [LARGE SCALE GENOMIC DNA]</scope>
    <source>
        <strain evidence="3 4">DSE2036</strain>
    </source>
</reference>
<evidence type="ECO:0008006" key="5">
    <source>
        <dbReference type="Google" id="ProtNLM"/>
    </source>
</evidence>
<keyword evidence="2" id="KW-0732">Signal</keyword>
<dbReference type="STRING" id="97972.A0A2V1CX89"/>
<dbReference type="AlphaFoldDB" id="A0A2V1CX89"/>
<evidence type="ECO:0000313" key="3">
    <source>
        <dbReference type="EMBL" id="PVH90332.1"/>
    </source>
</evidence>
<dbReference type="GO" id="GO:0043386">
    <property type="term" value="P:mycotoxin biosynthetic process"/>
    <property type="evidence" value="ECO:0007669"/>
    <property type="project" value="InterPro"/>
</dbReference>
<comment type="similarity">
    <text evidence="1">Belongs to the ustYa family.</text>
</comment>
<dbReference type="OrthoDB" id="3687641at2759"/>
<dbReference type="InterPro" id="IPR021765">
    <property type="entry name" value="UstYa-like"/>
</dbReference>
<keyword evidence="4" id="KW-1185">Reference proteome</keyword>